<sequence>MGTGPKSLQRTLRFQGFLALAQAGATATGRRGADGMAGLAVDVGFADQAHLSREVRRLTGLTPGELLGGEVDRCSCGHDHTASYAPFLAGRRSSVSRVTVRDSFKTGERVAR</sequence>
<dbReference type="Proteomes" id="UP000622245">
    <property type="component" value="Unassembled WGS sequence"/>
</dbReference>
<accession>A0ABS1YFA7</accession>
<name>A0ABS1YFA7_9ACTN</name>
<dbReference type="EMBL" id="JAEVHL010000037">
    <property type="protein sequence ID" value="MBM0275909.1"/>
    <property type="molecule type" value="Genomic_DNA"/>
</dbReference>
<evidence type="ECO:0000313" key="3">
    <source>
        <dbReference type="Proteomes" id="UP000622245"/>
    </source>
</evidence>
<feature type="domain" description="HTH araC/xylS-type" evidence="1">
    <location>
        <begin position="1"/>
        <end position="69"/>
    </location>
</feature>
<dbReference type="Gene3D" id="1.10.10.60">
    <property type="entry name" value="Homeodomain-like"/>
    <property type="match status" value="1"/>
</dbReference>
<keyword evidence="3" id="KW-1185">Reference proteome</keyword>
<reference evidence="2 3" key="1">
    <citation type="submission" date="2021-01" db="EMBL/GenBank/DDBJ databases">
        <title>Draft genome sequence of Micromonospora sp. strain STR1s_6.</title>
        <authorList>
            <person name="Karlyshev A."/>
            <person name="Jawad R."/>
        </authorList>
    </citation>
    <scope>NUCLEOTIDE SEQUENCE [LARGE SCALE GENOMIC DNA]</scope>
    <source>
        <strain evidence="2 3">STR1S-6</strain>
    </source>
</reference>
<organism evidence="2 3">
    <name type="scientific">Micromonospora tarensis</name>
    <dbReference type="NCBI Taxonomy" id="2806100"/>
    <lineage>
        <taxon>Bacteria</taxon>
        <taxon>Bacillati</taxon>
        <taxon>Actinomycetota</taxon>
        <taxon>Actinomycetes</taxon>
        <taxon>Micromonosporales</taxon>
        <taxon>Micromonosporaceae</taxon>
        <taxon>Micromonospora</taxon>
    </lineage>
</organism>
<proteinExistence type="predicted"/>
<dbReference type="InterPro" id="IPR018060">
    <property type="entry name" value="HTH_AraC"/>
</dbReference>
<protein>
    <recommendedName>
        <fullName evidence="1">HTH araC/xylS-type domain-containing protein</fullName>
    </recommendedName>
</protein>
<evidence type="ECO:0000259" key="1">
    <source>
        <dbReference type="PROSITE" id="PS01124"/>
    </source>
</evidence>
<gene>
    <name evidence="2" type="ORF">JM949_10905</name>
</gene>
<comment type="caution">
    <text evidence="2">The sequence shown here is derived from an EMBL/GenBank/DDBJ whole genome shotgun (WGS) entry which is preliminary data.</text>
</comment>
<dbReference type="PROSITE" id="PS01124">
    <property type="entry name" value="HTH_ARAC_FAMILY_2"/>
    <property type="match status" value="1"/>
</dbReference>
<evidence type="ECO:0000313" key="2">
    <source>
        <dbReference type="EMBL" id="MBM0275909.1"/>
    </source>
</evidence>